<dbReference type="OrthoDB" id="2381664at2"/>
<accession>B2A0S2</accession>
<reference evidence="1 2" key="2">
    <citation type="journal article" date="2011" name="J. Bacteriol.">
        <title>Complete genome sequence of the anaerobic, halophilic alkalithermophile Natranaerobius thermophilus JW/NM-WN-LF.</title>
        <authorList>
            <person name="Zhao B."/>
            <person name="Mesbah N.M."/>
            <person name="Dalin E."/>
            <person name="Goodwin L."/>
            <person name="Nolan M."/>
            <person name="Pitluck S."/>
            <person name="Chertkov O."/>
            <person name="Brettin T.S."/>
            <person name="Han J."/>
            <person name="Larimer F.W."/>
            <person name="Land M.L."/>
            <person name="Hauser L."/>
            <person name="Kyrpides N."/>
            <person name="Wiegel J."/>
        </authorList>
    </citation>
    <scope>NUCLEOTIDE SEQUENCE [LARGE SCALE GENOMIC DNA]</scope>
    <source>
        <strain evidence="2">ATCC BAA-1301 / DSM 18059 / JW/NM-WN-LF</strain>
    </source>
</reference>
<dbReference type="AlphaFoldDB" id="B2A0S2"/>
<dbReference type="STRING" id="457570.Nther_2387"/>
<evidence type="ECO:0000313" key="1">
    <source>
        <dbReference type="EMBL" id="ACB85952.1"/>
    </source>
</evidence>
<evidence type="ECO:0000313" key="2">
    <source>
        <dbReference type="Proteomes" id="UP000001683"/>
    </source>
</evidence>
<sequence length="180" mass="19671">MSKKLALIITVTVLGALLLGQAVWAGAVNVSEPGSKDDPLVTESYVEEVLKDELKYDLQDELLEEVDKKLQDQLAQLNDLEDLDMPQGNLDKFEVVQVEAGDTIMAGDGTEMILRAGRGNAITSPQGGIADLTAGNDIDADEDIPRNHHLLFPRDDGRGMSIRHKAYIMVRGDYEIQPGN</sequence>
<dbReference type="HOGENOM" id="CLU_117097_0_0_9"/>
<gene>
    <name evidence="1" type="ordered locus">Nther_2387</name>
</gene>
<name>B2A0S2_NATTJ</name>
<dbReference type="EMBL" id="CP001034">
    <property type="protein sequence ID" value="ACB85952.1"/>
    <property type="molecule type" value="Genomic_DNA"/>
</dbReference>
<keyword evidence="2" id="KW-1185">Reference proteome</keyword>
<dbReference type="KEGG" id="nth:Nther_2387"/>
<protein>
    <submittedName>
        <fullName evidence="1">Uncharacterized protein</fullName>
    </submittedName>
</protein>
<proteinExistence type="predicted"/>
<dbReference type="eggNOG" id="ENOG5032Y5Z">
    <property type="taxonomic scope" value="Bacteria"/>
</dbReference>
<reference evidence="1 2" key="1">
    <citation type="submission" date="2008-04" db="EMBL/GenBank/DDBJ databases">
        <title>Complete sequence of chromosome of Natranaerobius thermophilus JW/NM-WN-LF.</title>
        <authorList>
            <consortium name="US DOE Joint Genome Institute"/>
            <person name="Copeland A."/>
            <person name="Lucas S."/>
            <person name="Lapidus A."/>
            <person name="Glavina del Rio T."/>
            <person name="Dalin E."/>
            <person name="Tice H."/>
            <person name="Bruce D."/>
            <person name="Goodwin L."/>
            <person name="Pitluck S."/>
            <person name="Chertkov O."/>
            <person name="Brettin T."/>
            <person name="Detter J.C."/>
            <person name="Han C."/>
            <person name="Kuske C.R."/>
            <person name="Schmutz J."/>
            <person name="Larimer F."/>
            <person name="Land M."/>
            <person name="Hauser L."/>
            <person name="Kyrpides N."/>
            <person name="Lykidis A."/>
            <person name="Mesbah N.M."/>
            <person name="Wiegel J."/>
        </authorList>
    </citation>
    <scope>NUCLEOTIDE SEQUENCE [LARGE SCALE GENOMIC DNA]</scope>
    <source>
        <strain evidence="2">ATCC BAA-1301 / DSM 18059 / JW/NM-WN-LF</strain>
    </source>
</reference>
<dbReference type="InParanoid" id="B2A0S2"/>
<dbReference type="Proteomes" id="UP000001683">
    <property type="component" value="Chromosome"/>
</dbReference>
<dbReference type="RefSeq" id="WP_012448801.1">
    <property type="nucleotide sequence ID" value="NC_010718.1"/>
</dbReference>
<organism evidence="1 2">
    <name type="scientific">Natranaerobius thermophilus (strain ATCC BAA-1301 / DSM 18059 / JW/NM-WN-LF)</name>
    <dbReference type="NCBI Taxonomy" id="457570"/>
    <lineage>
        <taxon>Bacteria</taxon>
        <taxon>Bacillati</taxon>
        <taxon>Bacillota</taxon>
        <taxon>Clostridia</taxon>
        <taxon>Natranaerobiales</taxon>
        <taxon>Natranaerobiaceae</taxon>
        <taxon>Natranaerobius</taxon>
    </lineage>
</organism>